<dbReference type="Pfam" id="PF00553">
    <property type="entry name" value="CBM_2"/>
    <property type="match status" value="1"/>
</dbReference>
<keyword evidence="4 11" id="KW-0732">Signal</keyword>
<dbReference type="InterPro" id="IPR044846">
    <property type="entry name" value="GH10"/>
</dbReference>
<evidence type="ECO:0000256" key="2">
    <source>
        <dbReference type="ARBA" id="ARBA00007495"/>
    </source>
</evidence>
<dbReference type="GO" id="GO:0030247">
    <property type="term" value="F:polysaccharide binding"/>
    <property type="evidence" value="ECO:0007669"/>
    <property type="project" value="UniProtKB-UniRule"/>
</dbReference>
<dbReference type="InterPro" id="IPR001919">
    <property type="entry name" value="CBD2"/>
</dbReference>
<dbReference type="PROSITE" id="PS00591">
    <property type="entry name" value="GH10_1"/>
    <property type="match status" value="1"/>
</dbReference>
<evidence type="ECO:0000256" key="5">
    <source>
        <dbReference type="ARBA" id="ARBA00022801"/>
    </source>
</evidence>
<evidence type="ECO:0000256" key="8">
    <source>
        <dbReference type="ARBA" id="ARBA00023326"/>
    </source>
</evidence>
<sequence>MIDAPRGRTRPRWRSPLRRALAGTAVGLLAATGLVATAGTTQAAADTAQTADTVLAADTALAASTLGDAAAERGRYFGTAVAANHLGEADYVGTLNREFNSATPENEMKWDALEPQRGQFTFGNADRIVDHAQAQGMDVRGHTLVWHSQLPGWVGSLGTNDLRAAMNNHITTVMGHWRGEIHSWDVVNEAFQDGNSGARRSSPFQDRLGNGYIEEAFRTARAADPNAKLCYNDYNTDGINAKSNAVYNMVADFKQRGVPIDCVGFQSHFNAQSPVPADFQQNLQRFAALGVDVQITELDIEGSGTAQANNYRTVVNACLAVSRCTGITVWGVTDKYSWRSGGTPLLFDGNYNKKPAYDAVLAALGGTPGGGDPDPDPGDGSCTVSYEETDRWGDRFNGRVTVRAGDRAITGWTVTVTVTSPQRVSTTWNGTPSWDGSGNVMTMRPNGNGNLAAGQSTSFGFTVMANGTWTQPRLGGCVAST</sequence>
<dbReference type="Proteomes" id="UP000314251">
    <property type="component" value="Unassembled WGS sequence"/>
</dbReference>
<feature type="chain" id="PRO_5038831315" description="Beta-xylanase" evidence="11">
    <location>
        <begin position="44"/>
        <end position="481"/>
    </location>
</feature>
<dbReference type="SUPFAM" id="SSF51445">
    <property type="entry name" value="(Trans)glycosidases"/>
    <property type="match status" value="1"/>
</dbReference>
<keyword evidence="3" id="KW-0858">Xylan degradation</keyword>
<evidence type="ECO:0000256" key="11">
    <source>
        <dbReference type="SAM" id="SignalP"/>
    </source>
</evidence>
<dbReference type="SUPFAM" id="SSF49384">
    <property type="entry name" value="Carbohydrate-binding domain"/>
    <property type="match status" value="1"/>
</dbReference>
<dbReference type="PANTHER" id="PTHR31490">
    <property type="entry name" value="GLYCOSYL HYDROLASE"/>
    <property type="match status" value="1"/>
</dbReference>
<proteinExistence type="inferred from homology"/>
<dbReference type="OrthoDB" id="9815836at2"/>
<feature type="signal peptide" evidence="11">
    <location>
        <begin position="1"/>
        <end position="43"/>
    </location>
</feature>
<reference evidence="14" key="1">
    <citation type="submission" date="2019-10" db="EMBL/GenBank/DDBJ databases">
        <title>Nonomuraea sp. nov., isolated from Phyllanthus amarus.</title>
        <authorList>
            <person name="Klykleung N."/>
            <person name="Tanasupawat S."/>
        </authorList>
    </citation>
    <scope>NUCLEOTIDE SEQUENCE [LARGE SCALE GENOMIC DNA]</scope>
    <source>
        <strain evidence="14">3MP-10</strain>
    </source>
</reference>
<evidence type="ECO:0000256" key="4">
    <source>
        <dbReference type="ARBA" id="ARBA00022729"/>
    </source>
</evidence>
<dbReference type="PRINTS" id="PR00134">
    <property type="entry name" value="GLHYDRLASE10"/>
</dbReference>
<feature type="domain" description="CBM2" evidence="12">
    <location>
        <begin position="375"/>
        <end position="481"/>
    </location>
</feature>
<dbReference type="GO" id="GO:0045493">
    <property type="term" value="P:xylan catabolic process"/>
    <property type="evidence" value="ECO:0007669"/>
    <property type="project" value="UniProtKB-KW"/>
</dbReference>
<evidence type="ECO:0000259" key="12">
    <source>
        <dbReference type="PROSITE" id="PS51173"/>
    </source>
</evidence>
<comment type="catalytic activity">
    <reaction evidence="1 10">
        <text>Endohydrolysis of (1-&gt;4)-beta-D-xylosidic linkages in xylans.</text>
        <dbReference type="EC" id="3.2.1.8"/>
    </reaction>
</comment>
<feature type="active site" description="Nucleophile" evidence="9">
    <location>
        <position position="297"/>
    </location>
</feature>
<evidence type="ECO:0000256" key="7">
    <source>
        <dbReference type="ARBA" id="ARBA00023295"/>
    </source>
</evidence>
<accession>A0A5N6ADZ8</accession>
<dbReference type="RefSeq" id="WP_139667397.1">
    <property type="nucleotide sequence ID" value="NZ_VDLY02000006.1"/>
</dbReference>
<name>A0A5N6ADZ8_9ACTN</name>
<comment type="caution">
    <text evidence="14">The sequence shown here is derived from an EMBL/GenBank/DDBJ whole genome shotgun (WGS) entry which is preliminary data.</text>
</comment>
<evidence type="ECO:0000256" key="9">
    <source>
        <dbReference type="PROSITE-ProRule" id="PRU10061"/>
    </source>
</evidence>
<dbReference type="Gene3D" id="3.20.20.80">
    <property type="entry name" value="Glycosidases"/>
    <property type="match status" value="1"/>
</dbReference>
<dbReference type="InterPro" id="IPR017853">
    <property type="entry name" value="GH"/>
</dbReference>
<dbReference type="Gene3D" id="2.60.40.290">
    <property type="match status" value="1"/>
</dbReference>
<dbReference type="InterPro" id="IPR031158">
    <property type="entry name" value="GH10_AS"/>
</dbReference>
<keyword evidence="8 10" id="KW-0624">Polysaccharide degradation</keyword>
<dbReference type="InterPro" id="IPR012291">
    <property type="entry name" value="CBM2_carb-bd_dom_sf"/>
</dbReference>
<evidence type="ECO:0000256" key="1">
    <source>
        <dbReference type="ARBA" id="ARBA00000681"/>
    </source>
</evidence>
<dbReference type="InterPro" id="IPR001000">
    <property type="entry name" value="GH10_dom"/>
</dbReference>
<dbReference type="SMART" id="SM00633">
    <property type="entry name" value="Glyco_10"/>
    <property type="match status" value="1"/>
</dbReference>
<evidence type="ECO:0000313" key="15">
    <source>
        <dbReference type="Proteomes" id="UP000314251"/>
    </source>
</evidence>
<keyword evidence="7 10" id="KW-0326">Glycosidase</keyword>
<evidence type="ECO:0000256" key="10">
    <source>
        <dbReference type="RuleBase" id="RU361174"/>
    </source>
</evidence>
<protein>
    <recommendedName>
        <fullName evidence="10">Beta-xylanase</fullName>
        <ecNumber evidence="10">3.2.1.8</ecNumber>
    </recommendedName>
</protein>
<dbReference type="EC" id="3.2.1.8" evidence="10"/>
<dbReference type="EMBL" id="VDLY02000006">
    <property type="protein sequence ID" value="KAB8166273.1"/>
    <property type="molecule type" value="Genomic_DNA"/>
</dbReference>
<comment type="similarity">
    <text evidence="2 10">Belongs to the glycosyl hydrolase 10 (cellulase F) family.</text>
</comment>
<feature type="domain" description="GH10" evidence="13">
    <location>
        <begin position="60"/>
        <end position="363"/>
    </location>
</feature>
<dbReference type="PROSITE" id="PS51760">
    <property type="entry name" value="GH10_2"/>
    <property type="match status" value="1"/>
</dbReference>
<dbReference type="PROSITE" id="PS51173">
    <property type="entry name" value="CBM2"/>
    <property type="match status" value="1"/>
</dbReference>
<evidence type="ECO:0000313" key="14">
    <source>
        <dbReference type="EMBL" id="KAB8166273.1"/>
    </source>
</evidence>
<dbReference type="InterPro" id="IPR008965">
    <property type="entry name" value="CBM2/CBM3_carb-bd_dom_sf"/>
</dbReference>
<dbReference type="AlphaFoldDB" id="A0A5N6ADZ8"/>
<evidence type="ECO:0000256" key="3">
    <source>
        <dbReference type="ARBA" id="ARBA00022651"/>
    </source>
</evidence>
<dbReference type="SMART" id="SM00637">
    <property type="entry name" value="CBD_II"/>
    <property type="match status" value="1"/>
</dbReference>
<keyword evidence="5 10" id="KW-0378">Hydrolase</keyword>
<gene>
    <name evidence="14" type="ORF">FH607_010540</name>
</gene>
<keyword evidence="6 10" id="KW-0119">Carbohydrate metabolism</keyword>
<evidence type="ECO:0000259" key="13">
    <source>
        <dbReference type="PROSITE" id="PS51760"/>
    </source>
</evidence>
<organism evidence="14 15">
    <name type="scientific">Streptomyces mimosae</name>
    <dbReference type="NCBI Taxonomy" id="2586635"/>
    <lineage>
        <taxon>Bacteria</taxon>
        <taxon>Bacillati</taxon>
        <taxon>Actinomycetota</taxon>
        <taxon>Actinomycetes</taxon>
        <taxon>Kitasatosporales</taxon>
        <taxon>Streptomycetaceae</taxon>
        <taxon>Streptomyces</taxon>
    </lineage>
</organism>
<dbReference type="Pfam" id="PF00331">
    <property type="entry name" value="Glyco_hydro_10"/>
    <property type="match status" value="1"/>
</dbReference>
<keyword evidence="15" id="KW-1185">Reference proteome</keyword>
<dbReference type="GO" id="GO:0031176">
    <property type="term" value="F:endo-1,4-beta-xylanase activity"/>
    <property type="evidence" value="ECO:0007669"/>
    <property type="project" value="UniProtKB-EC"/>
</dbReference>
<dbReference type="PANTHER" id="PTHR31490:SF88">
    <property type="entry name" value="BETA-XYLANASE"/>
    <property type="match status" value="1"/>
</dbReference>
<evidence type="ECO:0000256" key="6">
    <source>
        <dbReference type="ARBA" id="ARBA00023277"/>
    </source>
</evidence>